<dbReference type="AlphaFoldDB" id="A0A0N7LAQ8"/>
<reference evidence="2 3" key="1">
    <citation type="submission" date="2014-09" db="EMBL/GenBank/DDBJ databases">
        <authorList>
            <person name="Magalhaes I.L.F."/>
            <person name="Oliveira U."/>
            <person name="Santos F.R."/>
            <person name="Vidigal T.H.D.A."/>
            <person name="Brescovit A.D."/>
            <person name="Santos A.J."/>
        </authorList>
    </citation>
    <scope>NUCLEOTIDE SEQUENCE [LARGE SCALE GENOMIC DNA]</scope>
</reference>
<dbReference type="EMBL" id="CCYA01000254">
    <property type="protein sequence ID" value="CEH17266.1"/>
    <property type="molecule type" value="Genomic_DNA"/>
</dbReference>
<evidence type="ECO:0000256" key="1">
    <source>
        <dbReference type="SAM" id="MobiDB-lite"/>
    </source>
</evidence>
<accession>A0A0N7LAQ8</accession>
<evidence type="ECO:0000313" key="3">
    <source>
        <dbReference type="Proteomes" id="UP000054845"/>
    </source>
</evidence>
<organism evidence="2 3">
    <name type="scientific">Ceraceosorus bombacis</name>
    <dbReference type="NCBI Taxonomy" id="401625"/>
    <lineage>
        <taxon>Eukaryota</taxon>
        <taxon>Fungi</taxon>
        <taxon>Dikarya</taxon>
        <taxon>Basidiomycota</taxon>
        <taxon>Ustilaginomycotina</taxon>
        <taxon>Exobasidiomycetes</taxon>
        <taxon>Ceraceosorales</taxon>
        <taxon>Ceraceosoraceae</taxon>
        <taxon>Ceraceosorus</taxon>
    </lineage>
</organism>
<evidence type="ECO:0000313" key="2">
    <source>
        <dbReference type="EMBL" id="CEH17266.1"/>
    </source>
</evidence>
<sequence length="335" mass="35937">MVSTLIVSVHAIDIPSLPAKTKDNMTGFNDCQSRYGASSPDALFCLFGPANTGPTIGDVEGEVVSYCIKSGYGTRLMPRGTIQGAQFVKTKSFLQVVGVGDLTKINILAGDDGGELDPHGALEIGNPVGGLVLTRSFDGTPGGAQFVKTKSFLQVVGVGDLTKINILAGDDGGELDPHGALEIGNPVGGLVLTRSFDGTWRHAKEWTQFVSDKEFCFRACHGPLRAQYCEHIYDLEGCAWNMPSLNGYEAGKFEQCEGDEGELPGVYDGVKWRRESGIATPDPHPAPAVYNCRQKTTLGYGKPAKVIPGQPSQRSFGDDENDDDLLQGRVFYARD</sequence>
<dbReference type="OrthoDB" id="2564904at2759"/>
<feature type="region of interest" description="Disordered" evidence="1">
    <location>
        <begin position="301"/>
        <end position="324"/>
    </location>
</feature>
<keyword evidence="3" id="KW-1185">Reference proteome</keyword>
<dbReference type="STRING" id="401625.A0A0N7LAQ8"/>
<dbReference type="Proteomes" id="UP000054845">
    <property type="component" value="Unassembled WGS sequence"/>
</dbReference>
<name>A0A0N7LAQ8_9BASI</name>
<proteinExistence type="predicted"/>
<protein>
    <submittedName>
        <fullName evidence="2">Uncharacterized protein</fullName>
    </submittedName>
</protein>